<sequence>MEGSNKKFWRVIQKIQTDNWGFRLSFIDNNLIAFQPIQIYQGNWTGSRNLVIYSINHEYGLYTKQREISVQGFGQICSFFCPQSYIASKGILLTKNGCTINLVKFTFDSTNSNYDCTLECAINFGDLEQGELFASMSDDGEYLITWDPQSREIQIRRFNDRN</sequence>
<protein>
    <submittedName>
        <fullName evidence="1">Uncharacterized protein</fullName>
    </submittedName>
</protein>
<comment type="caution">
    <text evidence="1">The sequence shown here is derived from an EMBL/GenBank/DDBJ whole genome shotgun (WGS) entry which is preliminary data.</text>
</comment>
<proteinExistence type="predicted"/>
<name>A0A8S1RMS9_9CILI</name>
<gene>
    <name evidence="1" type="ORF">PSON_ATCC_30995.1.T2300010</name>
</gene>
<dbReference type="OrthoDB" id="10549361at2759"/>
<keyword evidence="2" id="KW-1185">Reference proteome</keyword>
<evidence type="ECO:0000313" key="2">
    <source>
        <dbReference type="Proteomes" id="UP000692954"/>
    </source>
</evidence>
<organism evidence="1 2">
    <name type="scientific">Paramecium sonneborni</name>
    <dbReference type="NCBI Taxonomy" id="65129"/>
    <lineage>
        <taxon>Eukaryota</taxon>
        <taxon>Sar</taxon>
        <taxon>Alveolata</taxon>
        <taxon>Ciliophora</taxon>
        <taxon>Intramacronucleata</taxon>
        <taxon>Oligohymenophorea</taxon>
        <taxon>Peniculida</taxon>
        <taxon>Parameciidae</taxon>
        <taxon>Paramecium</taxon>
    </lineage>
</organism>
<dbReference type="Proteomes" id="UP000692954">
    <property type="component" value="Unassembled WGS sequence"/>
</dbReference>
<accession>A0A8S1RMS9</accession>
<evidence type="ECO:0000313" key="1">
    <source>
        <dbReference type="EMBL" id="CAD8129568.1"/>
    </source>
</evidence>
<reference evidence="1" key="1">
    <citation type="submission" date="2021-01" db="EMBL/GenBank/DDBJ databases">
        <authorList>
            <consortium name="Genoscope - CEA"/>
            <person name="William W."/>
        </authorList>
    </citation>
    <scope>NUCLEOTIDE SEQUENCE</scope>
</reference>
<dbReference type="EMBL" id="CAJJDN010000230">
    <property type="protein sequence ID" value="CAD8129568.1"/>
    <property type="molecule type" value="Genomic_DNA"/>
</dbReference>
<dbReference type="AlphaFoldDB" id="A0A8S1RMS9"/>